<accession>A0AAW2WFB8</accession>
<feature type="transmembrane region" description="Helical" evidence="1">
    <location>
        <begin position="301"/>
        <end position="325"/>
    </location>
</feature>
<dbReference type="PANTHER" id="PTHR33116:SF86">
    <property type="entry name" value="REVERSE TRANSCRIPTASE DOMAIN-CONTAINING PROTEIN"/>
    <property type="match status" value="1"/>
</dbReference>
<reference evidence="3" key="1">
    <citation type="submission" date="2020-06" db="EMBL/GenBank/DDBJ databases">
        <authorList>
            <person name="Li T."/>
            <person name="Hu X."/>
            <person name="Zhang T."/>
            <person name="Song X."/>
            <person name="Zhang H."/>
            <person name="Dai N."/>
            <person name="Sheng W."/>
            <person name="Hou X."/>
            <person name="Wei L."/>
        </authorList>
    </citation>
    <scope>NUCLEOTIDE SEQUENCE</scope>
    <source>
        <strain evidence="3">KEN1</strain>
        <tissue evidence="3">Leaf</tissue>
    </source>
</reference>
<evidence type="ECO:0000256" key="1">
    <source>
        <dbReference type="SAM" id="Phobius"/>
    </source>
</evidence>
<keyword evidence="1" id="KW-0812">Transmembrane</keyword>
<comment type="caution">
    <text evidence="3">The sequence shown here is derived from an EMBL/GenBank/DDBJ whole genome shotgun (WGS) entry which is preliminary data.</text>
</comment>
<dbReference type="PANTHER" id="PTHR33116">
    <property type="entry name" value="REVERSE TRANSCRIPTASE ZINC-BINDING DOMAIN-CONTAINING PROTEIN-RELATED-RELATED"/>
    <property type="match status" value="1"/>
</dbReference>
<organism evidence="3">
    <name type="scientific">Sesamum latifolium</name>
    <dbReference type="NCBI Taxonomy" id="2727402"/>
    <lineage>
        <taxon>Eukaryota</taxon>
        <taxon>Viridiplantae</taxon>
        <taxon>Streptophyta</taxon>
        <taxon>Embryophyta</taxon>
        <taxon>Tracheophyta</taxon>
        <taxon>Spermatophyta</taxon>
        <taxon>Magnoliopsida</taxon>
        <taxon>eudicotyledons</taxon>
        <taxon>Gunneridae</taxon>
        <taxon>Pentapetalae</taxon>
        <taxon>asterids</taxon>
        <taxon>lamiids</taxon>
        <taxon>Lamiales</taxon>
        <taxon>Pedaliaceae</taxon>
        <taxon>Sesamum</taxon>
    </lineage>
</organism>
<evidence type="ECO:0000259" key="2">
    <source>
        <dbReference type="Pfam" id="PF14392"/>
    </source>
</evidence>
<sequence length="678" mass="76397">MEPDSERLRKAWKLTDEEEEGVLLPSGLWQAKSNSHNLCLMGKLLSDKPYKFEALCSSIQSMHLPVDDSGCSWGASLRIRVGLNVNRPLKRALKVRSMLGEELLVRFTYDRLPNFYYLCGLLGHIDKYSLWGANQAIRQDVATALERRLSPPRQQHPIVNALNEKEGLEVELFGRGFQSAAENRARGLFEVGIGAAIKQEGDMELNLVNIRCSYVSERCDRIKDLVHYHGVGLDSVGEGGGLLLLWCKILASGFNFSQCITSMALLNLMNVQIGGVLLDFMGTRSMRKKGPSLDLIGRLEMFKNALVSAGFRILVLKGIFILGAIAGRNRIQFKLGWIVLVVTPCGPTYFLWLRCKSKELNDKIYELQERAITPSVKSELEILKDSLERLAATKEILWKQRAKALWLAAGDRNTIFFHAKANERRLRKEIKIIKNEKVQVVSDREGVQKVILHYFHSIFWSTHPTADTMEEVFGSLDSRVTTAMNNELLKLFTSEEIMRALRQMHPLKSPGSDISPSQSAFPDALIPITYELTTFFSIRIEAFSGMVRKEEMNGAILGVSMTRSAPPIPHLLFANDTLIFCQATQEAMLCLKGILLSFEKAYRLKINLQNSAMVFSNNVIESLRLELAGILGVVVANKHDKYLGLCTVAGRSKKQLFEGIKDLIWYKLHNWSAKSFPK</sequence>
<reference evidence="3" key="2">
    <citation type="journal article" date="2024" name="Plant">
        <title>Genomic evolution and insights into agronomic trait innovations of Sesamum species.</title>
        <authorList>
            <person name="Miao H."/>
            <person name="Wang L."/>
            <person name="Qu L."/>
            <person name="Liu H."/>
            <person name="Sun Y."/>
            <person name="Le M."/>
            <person name="Wang Q."/>
            <person name="Wei S."/>
            <person name="Zheng Y."/>
            <person name="Lin W."/>
            <person name="Duan Y."/>
            <person name="Cao H."/>
            <person name="Xiong S."/>
            <person name="Wang X."/>
            <person name="Wei L."/>
            <person name="Li C."/>
            <person name="Ma Q."/>
            <person name="Ju M."/>
            <person name="Zhao R."/>
            <person name="Li G."/>
            <person name="Mu C."/>
            <person name="Tian Q."/>
            <person name="Mei H."/>
            <person name="Zhang T."/>
            <person name="Gao T."/>
            <person name="Zhang H."/>
        </authorList>
    </citation>
    <scope>NUCLEOTIDE SEQUENCE</scope>
    <source>
        <strain evidence="3">KEN1</strain>
    </source>
</reference>
<proteinExistence type="predicted"/>
<name>A0AAW2WFB8_9LAMI</name>
<feature type="domain" description="Zinc knuckle CX2CX4HX4C" evidence="2">
    <location>
        <begin position="85"/>
        <end position="128"/>
    </location>
</feature>
<feature type="transmembrane region" description="Helical" evidence="1">
    <location>
        <begin position="331"/>
        <end position="353"/>
    </location>
</feature>
<protein>
    <recommendedName>
        <fullName evidence="2">Zinc knuckle CX2CX4HX4C domain-containing protein</fullName>
    </recommendedName>
</protein>
<dbReference type="AlphaFoldDB" id="A0AAW2WFB8"/>
<dbReference type="EMBL" id="JACGWN010000008">
    <property type="protein sequence ID" value="KAL0439022.1"/>
    <property type="molecule type" value="Genomic_DNA"/>
</dbReference>
<keyword evidence="1" id="KW-0472">Membrane</keyword>
<dbReference type="InterPro" id="IPR025836">
    <property type="entry name" value="Zn_knuckle_CX2CX4HX4C"/>
</dbReference>
<dbReference type="Pfam" id="PF14392">
    <property type="entry name" value="zf-CCHC_4"/>
    <property type="match status" value="1"/>
</dbReference>
<gene>
    <name evidence="3" type="ORF">Slati_2385200</name>
</gene>
<keyword evidence="1" id="KW-1133">Transmembrane helix</keyword>
<evidence type="ECO:0000313" key="3">
    <source>
        <dbReference type="EMBL" id="KAL0439022.1"/>
    </source>
</evidence>